<keyword evidence="6" id="KW-1185">Reference proteome</keyword>
<evidence type="ECO:0000256" key="1">
    <source>
        <dbReference type="PROSITE-ProRule" id="PRU00176"/>
    </source>
</evidence>
<dbReference type="InterPro" id="IPR034257">
    <property type="entry name" value="Acinus_RRM"/>
</dbReference>
<protein>
    <recommendedName>
        <fullName evidence="7">SAP domain-containing protein</fullName>
    </recommendedName>
</protein>
<organism evidence="5 6">
    <name type="scientific">Helicostylum pulchrum</name>
    <dbReference type="NCBI Taxonomy" id="562976"/>
    <lineage>
        <taxon>Eukaryota</taxon>
        <taxon>Fungi</taxon>
        <taxon>Fungi incertae sedis</taxon>
        <taxon>Mucoromycota</taxon>
        <taxon>Mucoromycotina</taxon>
        <taxon>Mucoromycetes</taxon>
        <taxon>Mucorales</taxon>
        <taxon>Mucorineae</taxon>
        <taxon>Mucoraceae</taxon>
        <taxon>Helicostylum</taxon>
    </lineage>
</organism>
<dbReference type="PROSITE" id="PS50102">
    <property type="entry name" value="RRM"/>
    <property type="match status" value="1"/>
</dbReference>
<dbReference type="Gene3D" id="1.10.720.30">
    <property type="entry name" value="SAP domain"/>
    <property type="match status" value="1"/>
</dbReference>
<comment type="caution">
    <text evidence="5">The sequence shown here is derived from an EMBL/GenBank/DDBJ whole genome shotgun (WGS) entry which is preliminary data.</text>
</comment>
<dbReference type="InterPro" id="IPR035979">
    <property type="entry name" value="RBD_domain_sf"/>
</dbReference>
<dbReference type="PANTHER" id="PTHR47031:SF3">
    <property type="entry name" value="SAP DOMAIN-CONTAINING PROTEIN"/>
    <property type="match status" value="1"/>
</dbReference>
<gene>
    <name evidence="5" type="ORF">HPULCUR_011724</name>
</gene>
<evidence type="ECO:0008006" key="7">
    <source>
        <dbReference type="Google" id="ProtNLM"/>
    </source>
</evidence>
<reference evidence="5 6" key="1">
    <citation type="submission" date="2024-04" db="EMBL/GenBank/DDBJ databases">
        <title>genome sequences of Mucor flavus KT1a and Helicostylum pulchrum KT1b strains isolation_sourced from the surface of a dry-aged beef.</title>
        <authorList>
            <person name="Toyotome T."/>
            <person name="Hosono M."/>
            <person name="Torimaru M."/>
            <person name="Fukuda K."/>
            <person name="Mikami N."/>
        </authorList>
    </citation>
    <scope>NUCLEOTIDE SEQUENCE [LARGE SCALE GENOMIC DNA]</scope>
    <source>
        <strain evidence="5 6">KT1b</strain>
    </source>
</reference>
<feature type="domain" description="SAP" evidence="4">
    <location>
        <begin position="6"/>
        <end position="40"/>
    </location>
</feature>
<evidence type="ECO:0000256" key="2">
    <source>
        <dbReference type="SAM" id="MobiDB-lite"/>
    </source>
</evidence>
<dbReference type="Pfam" id="PF02037">
    <property type="entry name" value="SAP"/>
    <property type="match status" value="1"/>
</dbReference>
<dbReference type="EMBL" id="BAABUJ010000059">
    <property type="protein sequence ID" value="GAA5806193.1"/>
    <property type="molecule type" value="Genomic_DNA"/>
</dbReference>
<dbReference type="PROSITE" id="PS50800">
    <property type="entry name" value="SAP"/>
    <property type="match status" value="1"/>
</dbReference>
<dbReference type="InterPro" id="IPR036361">
    <property type="entry name" value="SAP_dom_sf"/>
</dbReference>
<dbReference type="Gene3D" id="3.30.70.330">
    <property type="match status" value="1"/>
</dbReference>
<evidence type="ECO:0000313" key="5">
    <source>
        <dbReference type="EMBL" id="GAA5806193.1"/>
    </source>
</evidence>
<feature type="compositionally biased region" description="Basic and acidic residues" evidence="2">
    <location>
        <begin position="55"/>
        <end position="96"/>
    </location>
</feature>
<dbReference type="InterPro" id="IPR032552">
    <property type="entry name" value="RSB_motif"/>
</dbReference>
<feature type="compositionally biased region" description="Basic and acidic residues" evidence="2">
    <location>
        <begin position="146"/>
        <end position="170"/>
    </location>
</feature>
<proteinExistence type="predicted"/>
<feature type="compositionally biased region" description="Polar residues" evidence="2">
    <location>
        <begin position="97"/>
        <end position="114"/>
    </location>
</feature>
<accession>A0ABP9YGW2</accession>
<dbReference type="Pfam" id="PF00076">
    <property type="entry name" value="RRM_1"/>
    <property type="match status" value="1"/>
</dbReference>
<keyword evidence="1" id="KW-0694">RNA-binding</keyword>
<dbReference type="PANTHER" id="PTHR47031">
    <property type="entry name" value="SAP DNA-BINDING DOMAIN-CONTAINING PROTEIN"/>
    <property type="match status" value="1"/>
</dbReference>
<dbReference type="SUPFAM" id="SSF68906">
    <property type="entry name" value="SAP domain"/>
    <property type="match status" value="1"/>
</dbReference>
<evidence type="ECO:0000313" key="6">
    <source>
        <dbReference type="Proteomes" id="UP001476247"/>
    </source>
</evidence>
<evidence type="ECO:0000259" key="3">
    <source>
        <dbReference type="PROSITE" id="PS50102"/>
    </source>
</evidence>
<dbReference type="InterPro" id="IPR012677">
    <property type="entry name" value="Nucleotide-bd_a/b_plait_sf"/>
</dbReference>
<dbReference type="InterPro" id="IPR000504">
    <property type="entry name" value="RRM_dom"/>
</dbReference>
<feature type="region of interest" description="Disordered" evidence="2">
    <location>
        <begin position="39"/>
        <end position="170"/>
    </location>
</feature>
<name>A0ABP9YGW2_9FUNG</name>
<feature type="domain" description="RRM" evidence="3">
    <location>
        <begin position="183"/>
        <end position="258"/>
    </location>
</feature>
<sequence>MSPIDPSSLKVVDLRAELSKRNLPTKGKKDELIERLTEALESETDEKSDEPLIEQPKEQVTEEALIEKQDALEDSEEKPVEKPEETPIESPKEEVNTQHVEQSSETTAEKSNNVVVVEKADQVKKDITAPSQEKPKESNVATPKPEIMDTDRNAKRRLSSENERTEEKRAKIESKDFEGIESSAMYVKGFVRPLIIRTVQELFGKYGKVKRFWMDSIKTHCYVVYETDAEAKSAFAEINGIVFPKDTGKVLTVGGLTPEQVEQLIEHEQSAAEKRLRVDWEATVEKVKSGVNLPSSPVTDNVRKSRSIGMGQIAKQLAQAAEPVPSMSRQVHVEHVQEPKERTLEDLFRKTKALPHLYYLPVSDQEAKIKLNQLQNVA</sequence>
<dbReference type="Proteomes" id="UP001476247">
    <property type="component" value="Unassembled WGS sequence"/>
</dbReference>
<dbReference type="CDD" id="cd12432">
    <property type="entry name" value="RRM_ACINU"/>
    <property type="match status" value="1"/>
</dbReference>
<dbReference type="InterPro" id="IPR003034">
    <property type="entry name" value="SAP_dom"/>
</dbReference>
<feature type="compositionally biased region" description="Acidic residues" evidence="2">
    <location>
        <begin position="40"/>
        <end position="52"/>
    </location>
</feature>
<dbReference type="Pfam" id="PF16294">
    <property type="entry name" value="RSB_motif"/>
    <property type="match status" value="1"/>
</dbReference>
<dbReference type="SMART" id="SM00513">
    <property type="entry name" value="SAP"/>
    <property type="match status" value="1"/>
</dbReference>
<dbReference type="SUPFAM" id="SSF54928">
    <property type="entry name" value="RNA-binding domain, RBD"/>
    <property type="match status" value="1"/>
</dbReference>
<evidence type="ECO:0000259" key="4">
    <source>
        <dbReference type="PROSITE" id="PS50800"/>
    </source>
</evidence>
<feature type="compositionally biased region" description="Basic and acidic residues" evidence="2">
    <location>
        <begin position="118"/>
        <end position="137"/>
    </location>
</feature>